<reference evidence="3" key="1">
    <citation type="journal article" date="2019" name="Int. J. Syst. Evol. Microbiol.">
        <title>The Global Catalogue of Microorganisms (GCM) 10K type strain sequencing project: providing services to taxonomists for standard genome sequencing and annotation.</title>
        <authorList>
            <consortium name="The Broad Institute Genomics Platform"/>
            <consortium name="The Broad Institute Genome Sequencing Center for Infectious Disease"/>
            <person name="Wu L."/>
            <person name="Ma J."/>
        </authorList>
    </citation>
    <scope>NUCLEOTIDE SEQUENCE [LARGE SCALE GENOMIC DNA]</scope>
    <source>
        <strain evidence="3">CGMCC 1.10188</strain>
    </source>
</reference>
<keyword evidence="3" id="KW-1185">Reference proteome</keyword>
<evidence type="ECO:0000313" key="3">
    <source>
        <dbReference type="Proteomes" id="UP000603352"/>
    </source>
</evidence>
<organism evidence="2 3">
    <name type="scientific">Tistrella bauzanensis</name>
    <dbReference type="NCBI Taxonomy" id="657419"/>
    <lineage>
        <taxon>Bacteria</taxon>
        <taxon>Pseudomonadati</taxon>
        <taxon>Pseudomonadota</taxon>
        <taxon>Alphaproteobacteria</taxon>
        <taxon>Geminicoccales</taxon>
        <taxon>Geminicoccaceae</taxon>
        <taxon>Tistrella</taxon>
    </lineage>
</organism>
<evidence type="ECO:0000256" key="1">
    <source>
        <dbReference type="SAM" id="MobiDB-lite"/>
    </source>
</evidence>
<gene>
    <name evidence="2" type="ORF">GCM10011505_46810</name>
</gene>
<name>A0ABQ1J5W4_9PROT</name>
<sequence>MKFILDIDEHLARVVDNGTFRREWLYHNTYADDTSFMSGLTARDQGEFERAATAVLRLHDDQLAAGAYWCVEPRINHRVRALKDRLRDGSSRLRPNRRLRALLEEQRSDDQDGTDN</sequence>
<accession>A0ABQ1J5W4</accession>
<comment type="caution">
    <text evidence="2">The sequence shown here is derived from an EMBL/GenBank/DDBJ whole genome shotgun (WGS) entry which is preliminary data.</text>
</comment>
<proteinExistence type="predicted"/>
<feature type="compositionally biased region" description="Basic and acidic residues" evidence="1">
    <location>
        <begin position="101"/>
        <end position="110"/>
    </location>
</feature>
<feature type="region of interest" description="Disordered" evidence="1">
    <location>
        <begin position="97"/>
        <end position="116"/>
    </location>
</feature>
<dbReference type="Proteomes" id="UP000603352">
    <property type="component" value="Unassembled WGS sequence"/>
</dbReference>
<protein>
    <submittedName>
        <fullName evidence="2">Uncharacterized protein</fullName>
    </submittedName>
</protein>
<dbReference type="EMBL" id="BMDZ01000097">
    <property type="protein sequence ID" value="GGB60768.1"/>
    <property type="molecule type" value="Genomic_DNA"/>
</dbReference>
<evidence type="ECO:0000313" key="2">
    <source>
        <dbReference type="EMBL" id="GGB60768.1"/>
    </source>
</evidence>